<dbReference type="Pfam" id="PF00067">
    <property type="entry name" value="p450"/>
    <property type="match status" value="1"/>
</dbReference>
<dbReference type="GO" id="GO:0020037">
    <property type="term" value="F:heme binding"/>
    <property type="evidence" value="ECO:0007669"/>
    <property type="project" value="InterPro"/>
</dbReference>
<feature type="binding site" description="axial binding residue" evidence="9">
    <location>
        <position position="445"/>
    </location>
    <ligand>
        <name>heme</name>
        <dbReference type="ChEBI" id="CHEBI:30413"/>
    </ligand>
    <ligandPart>
        <name>Fe</name>
        <dbReference type="ChEBI" id="CHEBI:18248"/>
    </ligandPart>
</feature>
<dbReference type="PANTHER" id="PTHR24286">
    <property type="entry name" value="CYTOCHROME P450 26"/>
    <property type="match status" value="1"/>
</dbReference>
<proteinExistence type="inferred from homology"/>
<evidence type="ECO:0000256" key="9">
    <source>
        <dbReference type="PIRSR" id="PIRSR602401-1"/>
    </source>
</evidence>
<dbReference type="PROSITE" id="PS00086">
    <property type="entry name" value="CYTOCHROME_P450"/>
    <property type="match status" value="1"/>
</dbReference>
<evidence type="ECO:0000313" key="12">
    <source>
        <dbReference type="EMBL" id="JAG86577.1"/>
    </source>
</evidence>
<keyword evidence="8" id="KW-0876">Taxol biosynthesis</keyword>
<dbReference type="EMBL" id="GCHU01014819">
    <property type="protein sequence ID" value="JAG86577.1"/>
    <property type="molecule type" value="Transcribed_RNA"/>
</dbReference>
<dbReference type="InterPro" id="IPR036396">
    <property type="entry name" value="Cyt_P450_sf"/>
</dbReference>
<dbReference type="GO" id="GO:0042617">
    <property type="term" value="P:paclitaxel biosynthetic process"/>
    <property type="evidence" value="ECO:0007669"/>
    <property type="project" value="UniProtKB-UniPathway"/>
</dbReference>
<comment type="pathway">
    <text evidence="1">Alkaloid biosynthesis; taxol biosynthesis.</text>
</comment>
<keyword evidence="11" id="KW-0812">Transmembrane</keyword>
<evidence type="ECO:0000256" key="5">
    <source>
        <dbReference type="ARBA" id="ARBA00023002"/>
    </source>
</evidence>
<protein>
    <submittedName>
        <fullName evidence="12">TSA: Wollemia nobilis Ref_Wollemi_Transcript_14903_1970 transcribed RNA sequence</fullName>
    </submittedName>
</protein>
<evidence type="ECO:0000256" key="1">
    <source>
        <dbReference type="ARBA" id="ARBA00005122"/>
    </source>
</evidence>
<keyword evidence="3 9" id="KW-0349">Heme</keyword>
<comment type="similarity">
    <text evidence="2 10">Belongs to the cytochrome P450 family.</text>
</comment>
<keyword evidence="7 10" id="KW-0503">Monooxygenase</keyword>
<dbReference type="GO" id="GO:0005506">
    <property type="term" value="F:iron ion binding"/>
    <property type="evidence" value="ECO:0007669"/>
    <property type="project" value="InterPro"/>
</dbReference>
<dbReference type="GO" id="GO:0016125">
    <property type="term" value="P:sterol metabolic process"/>
    <property type="evidence" value="ECO:0007669"/>
    <property type="project" value="TreeGrafter"/>
</dbReference>
<dbReference type="SUPFAM" id="SSF48264">
    <property type="entry name" value="Cytochrome P450"/>
    <property type="match status" value="1"/>
</dbReference>
<evidence type="ECO:0000256" key="2">
    <source>
        <dbReference type="ARBA" id="ARBA00010617"/>
    </source>
</evidence>
<dbReference type="UniPathway" id="UPA00842"/>
<dbReference type="InterPro" id="IPR017972">
    <property type="entry name" value="Cyt_P450_CS"/>
</dbReference>
<dbReference type="GO" id="GO:0004497">
    <property type="term" value="F:monooxygenase activity"/>
    <property type="evidence" value="ECO:0007669"/>
    <property type="project" value="UniProtKB-KW"/>
</dbReference>
<comment type="cofactor">
    <cofactor evidence="9">
        <name>heme</name>
        <dbReference type="ChEBI" id="CHEBI:30413"/>
    </cofactor>
</comment>
<sequence length="498" mass="55858">MDAFHLVKSVVVRFGQSTLSTSLMITAAALLAGILVLFLLLRPKDKPSHHRLPPGSLGLPFVGETLPLLRALRCNKAQEFFDSRVKKFGNVFKTSLVGHPTIVVCGPSANKLILSNENKLVVNSWPSSLIKLIGQESLSTKTGEDHKSIRAALASYISTAELQKNLDKMSSVIREHIDKKWKGKEQVKAVPLVNQLVFALAADLFFGIDDEDEQERLHHLVETVAAGCLSVAVDLPGTSYHRAVRAHQELDKIISSLMEKRRSQLRSGEASPSQDLLSVLLTFKDERGKRLTDKEIVDNVSVFLHGGSDTTISPVVLMLKLFDSNPECYQKMAQEQLEIISNKTEGEEVTWKDLREMKYTWQAAQETLRLFPPVFGTFRRAITDIHYDGYTIPKGWKILWTPYSTHGKEEYFREAEKFRPERFDEGEADPSPYVYIPFGAGARKCPGWELSKLEILIFMHHFVKNFSSYSIDPNEGIAADPTPPLPANGLAIKLHPRV</sequence>
<evidence type="ECO:0000256" key="6">
    <source>
        <dbReference type="ARBA" id="ARBA00023004"/>
    </source>
</evidence>
<dbReference type="InterPro" id="IPR001128">
    <property type="entry name" value="Cyt_P450"/>
</dbReference>
<evidence type="ECO:0000256" key="10">
    <source>
        <dbReference type="RuleBase" id="RU000461"/>
    </source>
</evidence>
<evidence type="ECO:0000256" key="4">
    <source>
        <dbReference type="ARBA" id="ARBA00022723"/>
    </source>
</evidence>
<dbReference type="InterPro" id="IPR002401">
    <property type="entry name" value="Cyt_P450_E_grp-I"/>
</dbReference>
<organism evidence="12">
    <name type="scientific">Wollemia nobilis</name>
    <dbReference type="NCBI Taxonomy" id="56998"/>
    <lineage>
        <taxon>Eukaryota</taxon>
        <taxon>Viridiplantae</taxon>
        <taxon>Streptophyta</taxon>
        <taxon>Embryophyta</taxon>
        <taxon>Tracheophyta</taxon>
        <taxon>Spermatophyta</taxon>
        <taxon>Pinopsida</taxon>
        <taxon>Pinidae</taxon>
        <taxon>Conifers II</taxon>
        <taxon>Araucariales</taxon>
        <taxon>Araucariaceae</taxon>
        <taxon>Wollemia</taxon>
    </lineage>
</organism>
<dbReference type="GO" id="GO:0016705">
    <property type="term" value="F:oxidoreductase activity, acting on paired donors, with incorporation or reduction of molecular oxygen"/>
    <property type="evidence" value="ECO:0007669"/>
    <property type="project" value="InterPro"/>
</dbReference>
<dbReference type="PRINTS" id="PR00385">
    <property type="entry name" value="P450"/>
</dbReference>
<dbReference type="FunFam" id="1.10.630.10:FF:000022">
    <property type="entry name" value="Taxadiene 5-alpha hydroxylase"/>
    <property type="match status" value="1"/>
</dbReference>
<accession>A0A0C9S3N6</accession>
<keyword evidence="11" id="KW-1133">Transmembrane helix</keyword>
<evidence type="ECO:0000256" key="7">
    <source>
        <dbReference type="ARBA" id="ARBA00023033"/>
    </source>
</evidence>
<reference evidence="12" key="1">
    <citation type="submission" date="2015-02" db="EMBL/GenBank/DDBJ databases">
        <title>A transcriptome of Wollemia nobilis - a relic of Gondwana.</title>
        <authorList>
            <person name="Chia J.Y."/>
            <person name="Leong Y.S."/>
            <person name="Abdul Karim S."/>
            <person name="Wan Azmi N."/>
            <person name="Hercus R."/>
            <person name="Croft L."/>
        </authorList>
    </citation>
    <scope>NUCLEOTIDE SEQUENCE</scope>
    <source>
        <strain evidence="12">MaeBrown</strain>
        <tissue evidence="12">Leaf</tissue>
    </source>
</reference>
<dbReference type="Gene3D" id="1.10.630.10">
    <property type="entry name" value="Cytochrome P450"/>
    <property type="match status" value="1"/>
</dbReference>
<dbReference type="PRINTS" id="PR00463">
    <property type="entry name" value="EP450I"/>
</dbReference>
<dbReference type="PANTHER" id="PTHR24286:SF384">
    <property type="entry name" value="P450, PUTATIVE (EUROFUNG)-RELATED"/>
    <property type="match status" value="1"/>
</dbReference>
<dbReference type="CDD" id="cd11043">
    <property type="entry name" value="CYP90-like"/>
    <property type="match status" value="1"/>
</dbReference>
<evidence type="ECO:0000256" key="3">
    <source>
        <dbReference type="ARBA" id="ARBA00022617"/>
    </source>
</evidence>
<dbReference type="AlphaFoldDB" id="A0A0C9S3N6"/>
<name>A0A0C9S3N6_9CONI</name>
<keyword evidence="4 9" id="KW-0479">Metal-binding</keyword>
<evidence type="ECO:0000256" key="11">
    <source>
        <dbReference type="SAM" id="Phobius"/>
    </source>
</evidence>
<keyword evidence="5 10" id="KW-0560">Oxidoreductase</keyword>
<keyword evidence="11" id="KW-0472">Membrane</keyword>
<keyword evidence="6 9" id="KW-0408">Iron</keyword>
<evidence type="ECO:0000256" key="8">
    <source>
        <dbReference type="ARBA" id="ARBA00023059"/>
    </source>
</evidence>
<feature type="transmembrane region" description="Helical" evidence="11">
    <location>
        <begin position="20"/>
        <end position="41"/>
    </location>
</feature>